<proteinExistence type="predicted"/>
<protein>
    <submittedName>
        <fullName evidence="2">Aminoglycoside phosphotransferase family protein</fullName>
    </submittedName>
</protein>
<dbReference type="Proteomes" id="UP001499851">
    <property type="component" value="Unassembled WGS sequence"/>
</dbReference>
<dbReference type="PANTHER" id="PTHR21310">
    <property type="entry name" value="AMINOGLYCOSIDE PHOSPHOTRANSFERASE-RELATED-RELATED"/>
    <property type="match status" value="1"/>
</dbReference>
<dbReference type="InterPro" id="IPR051678">
    <property type="entry name" value="AGP_Transferase"/>
</dbReference>
<dbReference type="Pfam" id="PF01636">
    <property type="entry name" value="APH"/>
    <property type="match status" value="1"/>
</dbReference>
<dbReference type="SUPFAM" id="SSF56112">
    <property type="entry name" value="Protein kinase-like (PK-like)"/>
    <property type="match status" value="1"/>
</dbReference>
<accession>A0ABP4T330</accession>
<dbReference type="InterPro" id="IPR011009">
    <property type="entry name" value="Kinase-like_dom_sf"/>
</dbReference>
<organism evidence="2 3">
    <name type="scientific">Glycomyces endophyticus</name>
    <dbReference type="NCBI Taxonomy" id="480996"/>
    <lineage>
        <taxon>Bacteria</taxon>
        <taxon>Bacillati</taxon>
        <taxon>Actinomycetota</taxon>
        <taxon>Actinomycetes</taxon>
        <taxon>Glycomycetales</taxon>
        <taxon>Glycomycetaceae</taxon>
        <taxon>Glycomyces</taxon>
    </lineage>
</organism>
<gene>
    <name evidence="2" type="ORF">GCM10009830_30070</name>
</gene>
<reference evidence="3" key="1">
    <citation type="journal article" date="2019" name="Int. J. Syst. Evol. Microbiol.">
        <title>The Global Catalogue of Microorganisms (GCM) 10K type strain sequencing project: providing services to taxonomists for standard genome sequencing and annotation.</title>
        <authorList>
            <consortium name="The Broad Institute Genomics Platform"/>
            <consortium name="The Broad Institute Genome Sequencing Center for Infectious Disease"/>
            <person name="Wu L."/>
            <person name="Ma J."/>
        </authorList>
    </citation>
    <scope>NUCLEOTIDE SEQUENCE [LARGE SCALE GENOMIC DNA]</scope>
    <source>
        <strain evidence="3">JCM 16001</strain>
    </source>
</reference>
<keyword evidence="3" id="KW-1185">Reference proteome</keyword>
<dbReference type="RefSeq" id="WP_344487742.1">
    <property type="nucleotide sequence ID" value="NZ_BAAAQF010000010.1"/>
</dbReference>
<evidence type="ECO:0000313" key="2">
    <source>
        <dbReference type="EMBL" id="GAA1680957.1"/>
    </source>
</evidence>
<dbReference type="InterPro" id="IPR002575">
    <property type="entry name" value="Aminoglycoside_PTrfase"/>
</dbReference>
<dbReference type="Gene3D" id="3.90.1200.10">
    <property type="match status" value="1"/>
</dbReference>
<sequence>MESITKNRQSAETLRAMIAAAFGPEQVPEGEDFAEELGHGWFNVAYRIALRDGRNVVLKIAPPAGVEVMTYERGAMDIELASLALIREHTGVPVPEVLFADAGRRICDAPYFFMPYIDADNIGIVKETLSDAEVADYWEQLGARNAELNAIEGPGFGPLLDPRFPTWRAAFGQMCEDVLADGERRRVDLGFDYATVREVLADHADSLDEVTEPRFVEWDLWPSNVMVAGGRIVCIIDHERAFWGDPLMEAGFCGAELPAISDAESFARGWGRGPLTPAERTRRRLYGLHLLLIMVIETDYRSHTDTDQYDWARAQLAELMARFGHLPRA</sequence>
<comment type="caution">
    <text evidence="2">The sequence shown here is derived from an EMBL/GenBank/DDBJ whole genome shotgun (WGS) entry which is preliminary data.</text>
</comment>
<evidence type="ECO:0000259" key="1">
    <source>
        <dbReference type="Pfam" id="PF01636"/>
    </source>
</evidence>
<name>A0ABP4T330_9ACTN</name>
<evidence type="ECO:0000313" key="3">
    <source>
        <dbReference type="Proteomes" id="UP001499851"/>
    </source>
</evidence>
<feature type="domain" description="Aminoglycoside phosphotransferase" evidence="1">
    <location>
        <begin position="35"/>
        <end position="282"/>
    </location>
</feature>
<dbReference type="PANTHER" id="PTHR21310:SF15">
    <property type="entry name" value="AMINOGLYCOSIDE PHOSPHOTRANSFERASE DOMAIN-CONTAINING PROTEIN"/>
    <property type="match status" value="1"/>
</dbReference>
<dbReference type="Gene3D" id="3.30.200.20">
    <property type="entry name" value="Phosphorylase Kinase, domain 1"/>
    <property type="match status" value="1"/>
</dbReference>
<dbReference type="EMBL" id="BAAAQF010000010">
    <property type="protein sequence ID" value="GAA1680957.1"/>
    <property type="molecule type" value="Genomic_DNA"/>
</dbReference>